<keyword evidence="5" id="KW-0378">Hydrolase</keyword>
<dbReference type="KEGG" id="pson:JI735_31035"/>
<evidence type="ECO:0000313" key="9">
    <source>
        <dbReference type="EMBL" id="QQZ60833.1"/>
    </source>
</evidence>
<evidence type="ECO:0000256" key="7">
    <source>
        <dbReference type="ARBA" id="ARBA00023136"/>
    </source>
</evidence>
<dbReference type="InterPro" id="IPR006741">
    <property type="entry name" value="AgrB"/>
</dbReference>
<dbReference type="Proteomes" id="UP000595841">
    <property type="component" value="Chromosome"/>
</dbReference>
<dbReference type="GO" id="GO:0009372">
    <property type="term" value="P:quorum sensing"/>
    <property type="evidence" value="ECO:0007669"/>
    <property type="project" value="UniProtKB-KW"/>
</dbReference>
<dbReference type="GO" id="GO:0016020">
    <property type="term" value="C:membrane"/>
    <property type="evidence" value="ECO:0007669"/>
    <property type="project" value="InterPro"/>
</dbReference>
<dbReference type="AlphaFoldDB" id="A0A974PCG2"/>
<keyword evidence="2" id="KW-0673">Quorum sensing</keyword>
<dbReference type="RefSeq" id="WP_157771351.1">
    <property type="nucleotide sequence ID" value="NZ_CP068595.1"/>
</dbReference>
<sequence>MNFLANRIAVAIKNANSEDTYSIEIMQYSLNIILNTCFIILATALIGIVTGHFSESLIFLFSFSLLRLSSGGFHLKTATACNIVTIFLSTASPFLSIFSEQYFWFLSGISFLIIVVFAPNPDKNARIPLKIYPALKLISIILAGSNFLIHSSVVGLAFFVQSLTVIKQKKEVIT</sequence>
<accession>A0A974PCG2</accession>
<keyword evidence="7 8" id="KW-0472">Membrane</keyword>
<keyword evidence="6 8" id="KW-1133">Transmembrane helix</keyword>
<dbReference type="EMBL" id="CP068595">
    <property type="protein sequence ID" value="QQZ60833.1"/>
    <property type="molecule type" value="Genomic_DNA"/>
</dbReference>
<proteinExistence type="predicted"/>
<evidence type="ECO:0000256" key="8">
    <source>
        <dbReference type="SAM" id="Phobius"/>
    </source>
</evidence>
<name>A0A974PCG2_9BACL</name>
<gene>
    <name evidence="9" type="ORF">JI735_31035</name>
</gene>
<dbReference type="SMART" id="SM00793">
    <property type="entry name" value="AgrB"/>
    <property type="match status" value="1"/>
</dbReference>
<evidence type="ECO:0000256" key="4">
    <source>
        <dbReference type="ARBA" id="ARBA00022692"/>
    </source>
</evidence>
<feature type="transmembrane region" description="Helical" evidence="8">
    <location>
        <begin position="32"/>
        <end position="53"/>
    </location>
</feature>
<evidence type="ECO:0000256" key="6">
    <source>
        <dbReference type="ARBA" id="ARBA00022989"/>
    </source>
</evidence>
<protein>
    <submittedName>
        <fullName evidence="9">Accessory gene regulator B family protein</fullName>
    </submittedName>
</protein>
<organism evidence="9 10">
    <name type="scientific">Paenibacillus sonchi</name>
    <dbReference type="NCBI Taxonomy" id="373687"/>
    <lineage>
        <taxon>Bacteria</taxon>
        <taxon>Bacillati</taxon>
        <taxon>Bacillota</taxon>
        <taxon>Bacilli</taxon>
        <taxon>Bacillales</taxon>
        <taxon>Paenibacillaceae</taxon>
        <taxon>Paenibacillus</taxon>
        <taxon>Paenibacillus sonchi group</taxon>
    </lineage>
</organism>
<dbReference type="GO" id="GO:0006508">
    <property type="term" value="P:proteolysis"/>
    <property type="evidence" value="ECO:0007669"/>
    <property type="project" value="UniProtKB-KW"/>
</dbReference>
<feature type="transmembrane region" description="Helical" evidence="8">
    <location>
        <begin position="102"/>
        <end position="118"/>
    </location>
</feature>
<evidence type="ECO:0000313" key="10">
    <source>
        <dbReference type="Proteomes" id="UP000595841"/>
    </source>
</evidence>
<dbReference type="Pfam" id="PF04647">
    <property type="entry name" value="AgrB"/>
    <property type="match status" value="1"/>
</dbReference>
<evidence type="ECO:0000256" key="1">
    <source>
        <dbReference type="ARBA" id="ARBA00022475"/>
    </source>
</evidence>
<keyword evidence="4 8" id="KW-0812">Transmembrane</keyword>
<feature type="transmembrane region" description="Helical" evidence="8">
    <location>
        <begin position="73"/>
        <end position="95"/>
    </location>
</feature>
<keyword evidence="10" id="KW-1185">Reference proteome</keyword>
<evidence type="ECO:0000256" key="5">
    <source>
        <dbReference type="ARBA" id="ARBA00022801"/>
    </source>
</evidence>
<feature type="transmembrane region" description="Helical" evidence="8">
    <location>
        <begin position="138"/>
        <end position="160"/>
    </location>
</feature>
<reference evidence="9 10" key="1">
    <citation type="submission" date="2021-01" db="EMBL/GenBank/DDBJ databases">
        <title>Whole genome sequence of Paenibacillus sonchi LMG 24727 for comparative genomics.</title>
        <authorList>
            <person name="Lee G."/>
            <person name="Kim M.-J."/>
            <person name="Lim K."/>
            <person name="Shin J.-H."/>
        </authorList>
    </citation>
    <scope>NUCLEOTIDE SEQUENCE [LARGE SCALE GENOMIC DNA]</scope>
    <source>
        <strain evidence="9 10">LMG 24727</strain>
    </source>
</reference>
<keyword evidence="3" id="KW-0645">Protease</keyword>
<keyword evidence="1" id="KW-1003">Cell membrane</keyword>
<dbReference type="GO" id="GO:0008233">
    <property type="term" value="F:peptidase activity"/>
    <property type="evidence" value="ECO:0007669"/>
    <property type="project" value="UniProtKB-KW"/>
</dbReference>
<evidence type="ECO:0000256" key="2">
    <source>
        <dbReference type="ARBA" id="ARBA00022654"/>
    </source>
</evidence>
<evidence type="ECO:0000256" key="3">
    <source>
        <dbReference type="ARBA" id="ARBA00022670"/>
    </source>
</evidence>